<dbReference type="InterPro" id="IPR041628">
    <property type="entry name" value="ChlI/MoxR_AAA_lid"/>
</dbReference>
<dbReference type="PIRSF" id="PIRSF002849">
    <property type="entry name" value="AAA_ATPase_chaperone_MoxR_prd"/>
    <property type="match status" value="1"/>
</dbReference>
<dbReference type="RefSeq" id="WP_105204337.1">
    <property type="nucleotide sequence ID" value="NZ_JACOGI010000001.1"/>
</dbReference>
<keyword evidence="4" id="KW-1185">Reference proteome</keyword>
<gene>
    <name evidence="3" type="ORF">H8K20_05820</name>
</gene>
<dbReference type="Gene3D" id="1.10.8.80">
    <property type="entry name" value="Magnesium chelatase subunit I, C-Terminal domain"/>
    <property type="match status" value="1"/>
</dbReference>
<dbReference type="EMBL" id="JACOGI010000001">
    <property type="protein sequence ID" value="MBC3515912.1"/>
    <property type="molecule type" value="Genomic_DNA"/>
</dbReference>
<dbReference type="InterPro" id="IPR011703">
    <property type="entry name" value="ATPase_AAA-3"/>
</dbReference>
<evidence type="ECO:0000313" key="4">
    <source>
        <dbReference type="Proteomes" id="UP000597668"/>
    </source>
</evidence>
<name>A0A8J6LYL9_9FIRM</name>
<evidence type="ECO:0000313" key="3">
    <source>
        <dbReference type="EMBL" id="MBC3515912.1"/>
    </source>
</evidence>
<dbReference type="Pfam" id="PF17863">
    <property type="entry name" value="AAA_lid_2"/>
    <property type="match status" value="1"/>
</dbReference>
<dbReference type="Pfam" id="PF07726">
    <property type="entry name" value="AAA_3"/>
    <property type="match status" value="1"/>
</dbReference>
<dbReference type="InterPro" id="IPR027417">
    <property type="entry name" value="P-loop_NTPase"/>
</dbReference>
<proteinExistence type="predicted"/>
<dbReference type="SUPFAM" id="SSF52540">
    <property type="entry name" value="P-loop containing nucleoside triphosphate hydrolases"/>
    <property type="match status" value="1"/>
</dbReference>
<dbReference type="Gene3D" id="3.40.50.300">
    <property type="entry name" value="P-loop containing nucleotide triphosphate hydrolases"/>
    <property type="match status" value="1"/>
</dbReference>
<protein>
    <submittedName>
        <fullName evidence="3">MoxR family ATPase</fullName>
    </submittedName>
</protein>
<dbReference type="GO" id="GO:0016887">
    <property type="term" value="F:ATP hydrolysis activity"/>
    <property type="evidence" value="ECO:0007669"/>
    <property type="project" value="InterPro"/>
</dbReference>
<evidence type="ECO:0000259" key="2">
    <source>
        <dbReference type="Pfam" id="PF17863"/>
    </source>
</evidence>
<feature type="domain" description="ATPase AAA-3" evidence="1">
    <location>
        <begin position="38"/>
        <end position="168"/>
    </location>
</feature>
<dbReference type="OrthoDB" id="9808397at2"/>
<accession>A0A8J6LYL9</accession>
<evidence type="ECO:0000259" key="1">
    <source>
        <dbReference type="Pfam" id="PF07726"/>
    </source>
</evidence>
<dbReference type="Proteomes" id="UP000597668">
    <property type="component" value="Unassembled WGS sequence"/>
</dbReference>
<feature type="domain" description="ChlI/MoxR AAA lid" evidence="2">
    <location>
        <begin position="231"/>
        <end position="303"/>
    </location>
</feature>
<dbReference type="InterPro" id="IPR050764">
    <property type="entry name" value="CbbQ/NirQ/NorQ/GpvN"/>
</dbReference>
<comment type="caution">
    <text evidence="3">The sequence shown here is derived from an EMBL/GenBank/DDBJ whole genome shotgun (WGS) entry which is preliminary data.</text>
</comment>
<reference evidence="3" key="1">
    <citation type="submission" date="2020-08" db="EMBL/GenBank/DDBJ databases">
        <authorList>
            <person name="Liu C."/>
            <person name="Sun Q."/>
        </authorList>
    </citation>
    <scope>NUCLEOTIDE SEQUENCE</scope>
    <source>
        <strain evidence="3">NSJ-65</strain>
    </source>
</reference>
<dbReference type="GO" id="GO:0005524">
    <property type="term" value="F:ATP binding"/>
    <property type="evidence" value="ECO:0007669"/>
    <property type="project" value="InterPro"/>
</dbReference>
<dbReference type="PANTHER" id="PTHR42759:SF5">
    <property type="entry name" value="METHANOL DEHYDROGENASE REGULATOR"/>
    <property type="match status" value="1"/>
</dbReference>
<dbReference type="AlphaFoldDB" id="A0A8J6LYL9"/>
<sequence length="337" mass="36947">MTRGKKIRQRVLQEIKKAVVGKEEIVDKILMAMTAGGHVLLDDIPGVGKTTMALAFSRALSLEYKRLQFTPDVTPSDVTGFMMYNRATSRFEYNPGAILCNLFLADEINRTSAKTQSALLEVMEEGRFTIEGETRQVPQPFTVIATQNPIGSIGTQQLPESQLDRFMICLSMGYPALEEESLIMKQRHTQNPLDTICPVLTQQDILTMRAEAAATAVHDAVYDYVSALAAKTRACEMVSLGISPRGSMALIRMAKARAYLDGRAFVIPDDVQGCLFDVGCHRLLLGTKAKVGGITARQVLQDILKQVEVPQISEELLGDEPTDRGEKACAKAASYTG</sequence>
<organism evidence="3 4">
    <name type="scientific">Neobittarella massiliensis</name>
    <name type="common">ex Bilen et al. 2018</name>
    <dbReference type="NCBI Taxonomy" id="2041842"/>
    <lineage>
        <taxon>Bacteria</taxon>
        <taxon>Bacillati</taxon>
        <taxon>Bacillota</taxon>
        <taxon>Clostridia</taxon>
        <taxon>Eubacteriales</taxon>
        <taxon>Oscillospiraceae</taxon>
        <taxon>Neobittarella (ex Bilen et al. 2018)</taxon>
    </lineage>
</organism>
<dbReference type="PANTHER" id="PTHR42759">
    <property type="entry name" value="MOXR FAMILY PROTEIN"/>
    <property type="match status" value="1"/>
</dbReference>